<dbReference type="InterPro" id="IPR050325">
    <property type="entry name" value="Prot/Nucl_acid_deglycase"/>
</dbReference>
<dbReference type="CDD" id="cd03135">
    <property type="entry name" value="GATase1_DJ-1"/>
    <property type="match status" value="1"/>
</dbReference>
<dbReference type="PANTHER" id="PTHR48094:SF12">
    <property type="entry name" value="PARKINSON DISEASE PROTEIN 7 HOMOLOG"/>
    <property type="match status" value="1"/>
</dbReference>
<organism evidence="2 3">
    <name type="scientific">Candidatus Faecivivens stercoravium</name>
    <dbReference type="NCBI Taxonomy" id="2840803"/>
    <lineage>
        <taxon>Bacteria</taxon>
        <taxon>Bacillati</taxon>
        <taxon>Bacillota</taxon>
        <taxon>Clostridia</taxon>
        <taxon>Eubacteriales</taxon>
        <taxon>Oscillospiraceae</taxon>
        <taxon>Oscillospiraceae incertae sedis</taxon>
        <taxon>Candidatus Faecivivens</taxon>
    </lineage>
</organism>
<evidence type="ECO:0000313" key="2">
    <source>
        <dbReference type="EMBL" id="HIR61090.1"/>
    </source>
</evidence>
<dbReference type="AlphaFoldDB" id="A0A9D1J533"/>
<dbReference type="GO" id="GO:0005737">
    <property type="term" value="C:cytoplasm"/>
    <property type="evidence" value="ECO:0007669"/>
    <property type="project" value="TreeGrafter"/>
</dbReference>
<sequence>MKKTAIFLAPGFEEGEALTVADILRRAGIGCDLIGFSPVVGGAHQMKVQCDRVLDDIPADGGYDMVILPGGLPGAANLRDSDKLMEILKAEDRAGKFVAAICAAPIALERAGLLDGKNYTAYVGYDKKIAAGHYREEIVVRDGNLITSRGPATAYAFGYALAEALGADTTVLREKMLYNLFGR</sequence>
<dbReference type="InterPro" id="IPR029062">
    <property type="entry name" value="Class_I_gatase-like"/>
</dbReference>
<reference evidence="2" key="1">
    <citation type="submission" date="2020-10" db="EMBL/GenBank/DDBJ databases">
        <authorList>
            <person name="Gilroy R."/>
        </authorList>
    </citation>
    <scope>NUCLEOTIDE SEQUENCE</scope>
    <source>
        <strain evidence="2">CHK189-12415</strain>
    </source>
</reference>
<dbReference type="InterPro" id="IPR006287">
    <property type="entry name" value="DJ-1"/>
</dbReference>
<evidence type="ECO:0000313" key="3">
    <source>
        <dbReference type="Proteomes" id="UP000824241"/>
    </source>
</evidence>
<feature type="domain" description="DJ-1/PfpI" evidence="1">
    <location>
        <begin position="2"/>
        <end position="163"/>
    </location>
</feature>
<protein>
    <submittedName>
        <fullName evidence="2">DJ-1/PfpI family protein</fullName>
    </submittedName>
</protein>
<dbReference type="EMBL" id="DVHA01000188">
    <property type="protein sequence ID" value="HIR61090.1"/>
    <property type="molecule type" value="Genomic_DNA"/>
</dbReference>
<dbReference type="SUPFAM" id="SSF52317">
    <property type="entry name" value="Class I glutamine amidotransferase-like"/>
    <property type="match status" value="1"/>
</dbReference>
<comment type="caution">
    <text evidence="2">The sequence shown here is derived from an EMBL/GenBank/DDBJ whole genome shotgun (WGS) entry which is preliminary data.</text>
</comment>
<dbReference type="Proteomes" id="UP000824241">
    <property type="component" value="Unassembled WGS sequence"/>
</dbReference>
<dbReference type="NCBIfam" id="TIGR01383">
    <property type="entry name" value="not_thiJ"/>
    <property type="match status" value="1"/>
</dbReference>
<name>A0A9D1J533_9FIRM</name>
<dbReference type="InterPro" id="IPR002818">
    <property type="entry name" value="DJ-1/PfpI"/>
</dbReference>
<dbReference type="Gene3D" id="3.40.50.880">
    <property type="match status" value="1"/>
</dbReference>
<reference evidence="2" key="2">
    <citation type="journal article" date="2021" name="PeerJ">
        <title>Extensive microbial diversity within the chicken gut microbiome revealed by metagenomics and culture.</title>
        <authorList>
            <person name="Gilroy R."/>
            <person name="Ravi A."/>
            <person name="Getino M."/>
            <person name="Pursley I."/>
            <person name="Horton D.L."/>
            <person name="Alikhan N.F."/>
            <person name="Baker D."/>
            <person name="Gharbi K."/>
            <person name="Hall N."/>
            <person name="Watson M."/>
            <person name="Adriaenssens E.M."/>
            <person name="Foster-Nyarko E."/>
            <person name="Jarju S."/>
            <person name="Secka A."/>
            <person name="Antonio M."/>
            <person name="Oren A."/>
            <person name="Chaudhuri R.R."/>
            <person name="La Ragione R."/>
            <person name="Hildebrand F."/>
            <person name="Pallen M.J."/>
        </authorList>
    </citation>
    <scope>NUCLEOTIDE SEQUENCE</scope>
    <source>
        <strain evidence="2">CHK189-12415</strain>
    </source>
</reference>
<proteinExistence type="predicted"/>
<dbReference type="Pfam" id="PF01965">
    <property type="entry name" value="DJ-1_PfpI"/>
    <property type="match status" value="1"/>
</dbReference>
<evidence type="ECO:0000259" key="1">
    <source>
        <dbReference type="Pfam" id="PF01965"/>
    </source>
</evidence>
<gene>
    <name evidence="2" type="ORF">IAB37_05905</name>
</gene>
<accession>A0A9D1J533</accession>
<dbReference type="PANTHER" id="PTHR48094">
    <property type="entry name" value="PROTEIN/NUCLEIC ACID DEGLYCASE DJ-1-RELATED"/>
    <property type="match status" value="1"/>
</dbReference>